<dbReference type="PANTHER" id="PTHR21162">
    <property type="entry name" value="P53 AND DNA DAMAGE-REGULATED PROTEIN"/>
    <property type="match status" value="1"/>
</dbReference>
<proteinExistence type="predicted"/>
<evidence type="ECO:0000313" key="6">
    <source>
        <dbReference type="Proteomes" id="UP001189429"/>
    </source>
</evidence>
<feature type="compositionally biased region" description="Basic and acidic residues" evidence="4">
    <location>
        <begin position="156"/>
        <end position="173"/>
    </location>
</feature>
<dbReference type="PANTHER" id="PTHR21162:SF0">
    <property type="entry name" value="P53 AND DNA DAMAGE-REGULATED PROTEIN 1"/>
    <property type="match status" value="1"/>
</dbReference>
<gene>
    <name evidence="5" type="ORF">PCOR1329_LOCUS822</name>
</gene>
<evidence type="ECO:0000256" key="3">
    <source>
        <dbReference type="ARBA" id="ARBA00023186"/>
    </source>
</evidence>
<comment type="subcellular location">
    <subcellularLocation>
        <location evidence="1">Cytoplasm</location>
    </subcellularLocation>
</comment>
<protein>
    <recommendedName>
        <fullName evidence="7">P53 and DNA damage-regulated protein 1</fullName>
    </recommendedName>
</protein>
<evidence type="ECO:0000256" key="4">
    <source>
        <dbReference type="SAM" id="MobiDB-lite"/>
    </source>
</evidence>
<reference evidence="5" key="1">
    <citation type="submission" date="2023-10" db="EMBL/GenBank/DDBJ databases">
        <authorList>
            <person name="Chen Y."/>
            <person name="Shah S."/>
            <person name="Dougan E. K."/>
            <person name="Thang M."/>
            <person name="Chan C."/>
        </authorList>
    </citation>
    <scope>NUCLEOTIDE SEQUENCE [LARGE SCALE GENOMIC DNA]</scope>
</reference>
<dbReference type="EMBL" id="CAUYUJ010000187">
    <property type="protein sequence ID" value="CAK0789173.1"/>
    <property type="molecule type" value="Genomic_DNA"/>
</dbReference>
<evidence type="ECO:0000256" key="2">
    <source>
        <dbReference type="ARBA" id="ARBA00022490"/>
    </source>
</evidence>
<keyword evidence="3" id="KW-0143">Chaperone</keyword>
<name>A0ABN9P8V7_9DINO</name>
<evidence type="ECO:0008006" key="7">
    <source>
        <dbReference type="Google" id="ProtNLM"/>
    </source>
</evidence>
<evidence type="ECO:0000313" key="5">
    <source>
        <dbReference type="EMBL" id="CAK0789173.1"/>
    </source>
</evidence>
<dbReference type="Proteomes" id="UP001189429">
    <property type="component" value="Unassembled WGS sequence"/>
</dbReference>
<keyword evidence="2" id="KW-0963">Cytoplasm</keyword>
<organism evidence="5 6">
    <name type="scientific">Prorocentrum cordatum</name>
    <dbReference type="NCBI Taxonomy" id="2364126"/>
    <lineage>
        <taxon>Eukaryota</taxon>
        <taxon>Sar</taxon>
        <taxon>Alveolata</taxon>
        <taxon>Dinophyceae</taxon>
        <taxon>Prorocentrales</taxon>
        <taxon>Prorocentraceae</taxon>
        <taxon>Prorocentrum</taxon>
    </lineage>
</organism>
<feature type="region of interest" description="Disordered" evidence="4">
    <location>
        <begin position="123"/>
        <end position="173"/>
    </location>
</feature>
<dbReference type="InterPro" id="IPR030482">
    <property type="entry name" value="PDRG1"/>
</dbReference>
<feature type="compositionally biased region" description="Low complexity" evidence="4">
    <location>
        <begin position="125"/>
        <end position="153"/>
    </location>
</feature>
<accession>A0ABN9P8V7</accession>
<keyword evidence="6" id="KW-1185">Reference proteome</keyword>
<comment type="caution">
    <text evidence="5">The sequence shown here is derived from an EMBL/GenBank/DDBJ whole genome shotgun (WGS) entry which is preliminary data.</text>
</comment>
<evidence type="ECO:0000256" key="1">
    <source>
        <dbReference type="ARBA" id="ARBA00004496"/>
    </source>
</evidence>
<dbReference type="CDD" id="cd22860">
    <property type="entry name" value="PDRG1"/>
    <property type="match status" value="1"/>
</dbReference>
<sequence length="173" mass="18740">MAGGLDRDRLLKIELLADEVLRAQEDLLSLDRHLNGRREALGSFRRGESRGGTQWVATEGQFLRLPSASAREWLSRRQEQTQAEVAQTRQRLKAGTQALLAEHPHATDLPPGVCQLLLRERRRAGAAGEGPPAGEAEAGAAGARRPAAPRPAGSGDRLDYSRFSRIGDSDSDG</sequence>